<evidence type="ECO:0000313" key="4">
    <source>
        <dbReference type="Proteomes" id="UP001305606"/>
    </source>
</evidence>
<evidence type="ECO:0000259" key="2">
    <source>
        <dbReference type="Pfam" id="PF18164"/>
    </source>
</evidence>
<dbReference type="Gene3D" id="3.40.630.120">
    <property type="match status" value="1"/>
</dbReference>
<dbReference type="InterPro" id="IPR041644">
    <property type="entry name" value="GNAT_C"/>
</dbReference>
<dbReference type="Proteomes" id="UP001305606">
    <property type="component" value="Chromosome"/>
</dbReference>
<dbReference type="RefSeq" id="WP_311039793.1">
    <property type="nucleotide sequence ID" value="NZ_CP117522.1"/>
</dbReference>
<keyword evidence="4" id="KW-1185">Reference proteome</keyword>
<sequence>MRHFRGPLHRLAPLQFERTSPAAAALGGRPGPEGPAGGERVLGVPIAADGPLPQAGCDASLRAARDFLTRHFPDGPCRFATYSSWLLAPGGPARRVPAARGDEKRGLLASRAVRQS</sequence>
<protein>
    <recommendedName>
        <fullName evidence="2">GNAT-like C-terminal domain-containing protein</fullName>
    </recommendedName>
</protein>
<dbReference type="EMBL" id="CP117522">
    <property type="protein sequence ID" value="WNF01481.1"/>
    <property type="molecule type" value="Genomic_DNA"/>
</dbReference>
<gene>
    <name evidence="3" type="ORF">PS467_08635</name>
</gene>
<evidence type="ECO:0000313" key="3">
    <source>
        <dbReference type="EMBL" id="WNF01481.1"/>
    </source>
</evidence>
<dbReference type="Pfam" id="PF18164">
    <property type="entry name" value="GNAT_C"/>
    <property type="match status" value="1"/>
</dbReference>
<feature type="domain" description="GNAT-like C-terminal" evidence="2">
    <location>
        <begin position="8"/>
        <end position="89"/>
    </location>
</feature>
<name>A0ABY9V992_9ACTN</name>
<feature type="region of interest" description="Disordered" evidence="1">
    <location>
        <begin position="93"/>
        <end position="116"/>
    </location>
</feature>
<proteinExistence type="predicted"/>
<reference evidence="3 4" key="1">
    <citation type="submission" date="2023-02" db="EMBL/GenBank/DDBJ databases">
        <title>Streptomyces sp. SCA4-21 with antifungal activity against Fusarium oxysporum f. sp. cubense, Streptomyces sp. SCA2-17 with antifungal activity against Fusarium oxysporum f. sp. cubense.</title>
        <authorList>
            <person name="Qi D."/>
        </authorList>
    </citation>
    <scope>NUCLEOTIDE SEQUENCE [LARGE SCALE GENOMIC DNA]</scope>
    <source>
        <strain evidence="3 4">SCA4-21</strain>
    </source>
</reference>
<organism evidence="3 4">
    <name type="scientific">Streptomyces luomodiensis</name>
    <dbReference type="NCBI Taxonomy" id="3026192"/>
    <lineage>
        <taxon>Bacteria</taxon>
        <taxon>Bacillati</taxon>
        <taxon>Actinomycetota</taxon>
        <taxon>Actinomycetes</taxon>
        <taxon>Kitasatosporales</taxon>
        <taxon>Streptomycetaceae</taxon>
        <taxon>Streptomyces</taxon>
    </lineage>
</organism>
<accession>A0ABY9V992</accession>
<evidence type="ECO:0000256" key="1">
    <source>
        <dbReference type="SAM" id="MobiDB-lite"/>
    </source>
</evidence>